<reference evidence="1 2" key="1">
    <citation type="submission" date="2019-03" db="EMBL/GenBank/DDBJ databases">
        <title>Single cell metagenomics reveals metabolic interactions within the superorganism composed of flagellate Streblomastix strix and complex community of Bacteroidetes bacteria on its surface.</title>
        <authorList>
            <person name="Treitli S.C."/>
            <person name="Kolisko M."/>
            <person name="Husnik F."/>
            <person name="Keeling P."/>
            <person name="Hampl V."/>
        </authorList>
    </citation>
    <scope>NUCLEOTIDE SEQUENCE [LARGE SCALE GENOMIC DNA]</scope>
    <source>
        <strain evidence="1">ST1C</strain>
    </source>
</reference>
<dbReference type="EMBL" id="SNRW01037408">
    <property type="protein sequence ID" value="KAA6353806.1"/>
    <property type="molecule type" value="Genomic_DNA"/>
</dbReference>
<dbReference type="Proteomes" id="UP000324800">
    <property type="component" value="Unassembled WGS sequence"/>
</dbReference>
<comment type="caution">
    <text evidence="1">The sequence shown here is derived from an EMBL/GenBank/DDBJ whole genome shotgun (WGS) entry which is preliminary data.</text>
</comment>
<dbReference type="AlphaFoldDB" id="A0A5J4T5V3"/>
<evidence type="ECO:0000313" key="1">
    <source>
        <dbReference type="EMBL" id="KAA6353806.1"/>
    </source>
</evidence>
<protein>
    <submittedName>
        <fullName evidence="1">Uncharacterized protein</fullName>
    </submittedName>
</protein>
<sequence length="166" mass="18880">MATVMIQVNGVEYFEPIEVKPIALNVKYETLEKKTKSISERVKNAMINAVNYTKIGQQEGNKAQITGKIIDLSLKDDDELNVIYIDPSKNVSIEKIDRIRQYLINNVLPPNVGLVKTAHGGFRIYCNRNDYKLPSNRCVKVITGDNFNENVFAQMPEFKVEDKGKK</sequence>
<evidence type="ECO:0000313" key="2">
    <source>
        <dbReference type="Proteomes" id="UP000324800"/>
    </source>
</evidence>
<name>A0A5J4T5V3_9EUKA</name>
<organism evidence="1 2">
    <name type="scientific">Streblomastix strix</name>
    <dbReference type="NCBI Taxonomy" id="222440"/>
    <lineage>
        <taxon>Eukaryota</taxon>
        <taxon>Metamonada</taxon>
        <taxon>Preaxostyla</taxon>
        <taxon>Oxymonadida</taxon>
        <taxon>Streblomastigidae</taxon>
        <taxon>Streblomastix</taxon>
    </lineage>
</organism>
<gene>
    <name evidence="1" type="ORF">EZS28_050668</name>
</gene>
<accession>A0A5J4T5V3</accession>
<proteinExistence type="predicted"/>
<feature type="non-terminal residue" evidence="1">
    <location>
        <position position="166"/>
    </location>
</feature>